<evidence type="ECO:0000256" key="2">
    <source>
        <dbReference type="ARBA" id="ARBA00023015"/>
    </source>
</evidence>
<dbReference type="AlphaFoldDB" id="A0A0J6VUW8"/>
<dbReference type="FunFam" id="1.10.10.10:FF:000001">
    <property type="entry name" value="LysR family transcriptional regulator"/>
    <property type="match status" value="1"/>
</dbReference>
<name>A0A0J6VUW8_9HYPH</name>
<protein>
    <submittedName>
        <fullName evidence="6">LysR family transcriptional regulator</fullName>
    </submittedName>
</protein>
<dbReference type="Pfam" id="PF00126">
    <property type="entry name" value="HTH_1"/>
    <property type="match status" value="1"/>
</dbReference>
<organism evidence="6 7">
    <name type="scientific">Methylobacterium variabile</name>
    <dbReference type="NCBI Taxonomy" id="298794"/>
    <lineage>
        <taxon>Bacteria</taxon>
        <taxon>Pseudomonadati</taxon>
        <taxon>Pseudomonadota</taxon>
        <taxon>Alphaproteobacteria</taxon>
        <taxon>Hyphomicrobiales</taxon>
        <taxon>Methylobacteriaceae</taxon>
        <taxon>Methylobacterium</taxon>
    </lineage>
</organism>
<dbReference type="Gene3D" id="3.40.190.290">
    <property type="match status" value="1"/>
</dbReference>
<dbReference type="RefSeq" id="WP_048442306.1">
    <property type="nucleotide sequence ID" value="NZ_LABY01000008.1"/>
</dbReference>
<dbReference type="SUPFAM" id="SSF46785">
    <property type="entry name" value="Winged helix' DNA-binding domain"/>
    <property type="match status" value="1"/>
</dbReference>
<dbReference type="SUPFAM" id="SSF53850">
    <property type="entry name" value="Periplasmic binding protein-like II"/>
    <property type="match status" value="1"/>
</dbReference>
<dbReference type="GO" id="GO:0003677">
    <property type="term" value="F:DNA binding"/>
    <property type="evidence" value="ECO:0007669"/>
    <property type="project" value="UniProtKB-KW"/>
</dbReference>
<dbReference type="OrthoDB" id="7557786at2"/>
<dbReference type="EMBL" id="LABY01000008">
    <property type="protein sequence ID" value="KMO43086.1"/>
    <property type="molecule type" value="Genomic_DNA"/>
</dbReference>
<feature type="domain" description="HTH lysR-type" evidence="5">
    <location>
        <begin position="6"/>
        <end position="63"/>
    </location>
</feature>
<dbReference type="Pfam" id="PF03466">
    <property type="entry name" value="LysR_substrate"/>
    <property type="match status" value="1"/>
</dbReference>
<keyword evidence="4" id="KW-0804">Transcription</keyword>
<dbReference type="Gene3D" id="1.10.10.10">
    <property type="entry name" value="Winged helix-like DNA-binding domain superfamily/Winged helix DNA-binding domain"/>
    <property type="match status" value="1"/>
</dbReference>
<comment type="similarity">
    <text evidence="1">Belongs to the LysR transcriptional regulatory family.</text>
</comment>
<dbReference type="PANTHER" id="PTHR30537">
    <property type="entry name" value="HTH-TYPE TRANSCRIPTIONAL REGULATOR"/>
    <property type="match status" value="1"/>
</dbReference>
<dbReference type="InterPro" id="IPR036388">
    <property type="entry name" value="WH-like_DNA-bd_sf"/>
</dbReference>
<keyword evidence="7" id="KW-1185">Reference proteome</keyword>
<dbReference type="InterPro" id="IPR058163">
    <property type="entry name" value="LysR-type_TF_proteobact-type"/>
</dbReference>
<sequence length="306" mass="32964">MDGSGVTLERMRSFVRVAERGSLSAVAREQGVGQSTVSRHVAELESALGVTLLNRTTRRITLTDEGQRYHAEARTILRLVDEATDGARSASGGLTGTIRISCTAALGVRHVCRMLFSIQDRHPGIVVDLSLSDARIDLVQQAVDVAIRLGPLPDSTMQCRTIGRSRRILVASRAYLAERVRPETPDDLAGHTSIRMSNVAGSAMLSLRGSDGLAVRIPFDGHLWVDHGLAAREALAQGRGIAAAHVWLIDDLLAAGMVEQILPEFTLEPVPLSLLVVPGRTRIKRVRMLVDALAASLATLPGLVRE</sequence>
<keyword evidence="3" id="KW-0238">DNA-binding</keyword>
<evidence type="ECO:0000313" key="6">
    <source>
        <dbReference type="EMBL" id="KMO43086.1"/>
    </source>
</evidence>
<dbReference type="InterPro" id="IPR000847">
    <property type="entry name" value="LysR_HTH_N"/>
</dbReference>
<dbReference type="InterPro" id="IPR005119">
    <property type="entry name" value="LysR_subst-bd"/>
</dbReference>
<keyword evidence="2" id="KW-0805">Transcription regulation</keyword>
<dbReference type="GO" id="GO:0003700">
    <property type="term" value="F:DNA-binding transcription factor activity"/>
    <property type="evidence" value="ECO:0007669"/>
    <property type="project" value="InterPro"/>
</dbReference>
<dbReference type="PANTHER" id="PTHR30537:SF5">
    <property type="entry name" value="HTH-TYPE TRANSCRIPTIONAL ACTIVATOR TTDR-RELATED"/>
    <property type="match status" value="1"/>
</dbReference>
<dbReference type="InterPro" id="IPR036390">
    <property type="entry name" value="WH_DNA-bd_sf"/>
</dbReference>
<dbReference type="PATRIC" id="fig|298794.3.peg.7227"/>
<gene>
    <name evidence="6" type="ORF">VQ02_01105</name>
</gene>
<dbReference type="CDD" id="cd08422">
    <property type="entry name" value="PBP2_CrgA_like"/>
    <property type="match status" value="1"/>
</dbReference>
<evidence type="ECO:0000259" key="5">
    <source>
        <dbReference type="PROSITE" id="PS50931"/>
    </source>
</evidence>
<comment type="caution">
    <text evidence="6">The sequence shown here is derived from an EMBL/GenBank/DDBJ whole genome shotgun (WGS) entry which is preliminary data.</text>
</comment>
<dbReference type="PROSITE" id="PS50931">
    <property type="entry name" value="HTH_LYSR"/>
    <property type="match status" value="1"/>
</dbReference>
<evidence type="ECO:0000256" key="3">
    <source>
        <dbReference type="ARBA" id="ARBA00023125"/>
    </source>
</evidence>
<reference evidence="6 7" key="1">
    <citation type="submission" date="2015-03" db="EMBL/GenBank/DDBJ databases">
        <title>Genome sequencing of Methylobacterium variabile DSM 16961.</title>
        <authorList>
            <person name="Chaudhry V."/>
            <person name="Patil P.B."/>
        </authorList>
    </citation>
    <scope>NUCLEOTIDE SEQUENCE [LARGE SCALE GENOMIC DNA]</scope>
    <source>
        <strain evidence="6 7">DSM 16961</strain>
    </source>
</reference>
<evidence type="ECO:0000256" key="1">
    <source>
        <dbReference type="ARBA" id="ARBA00009437"/>
    </source>
</evidence>
<proteinExistence type="inferred from homology"/>
<evidence type="ECO:0000256" key="4">
    <source>
        <dbReference type="ARBA" id="ARBA00023163"/>
    </source>
</evidence>
<evidence type="ECO:0000313" key="7">
    <source>
        <dbReference type="Proteomes" id="UP000035955"/>
    </source>
</evidence>
<accession>A0A0J6VUW8</accession>
<dbReference type="Proteomes" id="UP000035955">
    <property type="component" value="Unassembled WGS sequence"/>
</dbReference>